<dbReference type="OrthoDB" id="10040866at2759"/>
<sequence>MAVRSLREKSIRVRRITRKTLIKAKTRQKTKKSSRSARSLITSDLLKQNTRVIHILSTEKATLSAKKNKVKQNHSRTTIHDQVQISNESKQNHVNQSRRHRTDKPEQSHNINDENLALPNSPSEKSSLNHTHHAVPSLTTAFQFNQKKNQPKLSSPIKTSLSTRIKCSKKPSVYPIIEHPEEPLKKKKKKARVAPWKILLCSILSCLLLSGIILAIVIPLITRENGAQASVANSTSVCTASNHTTCSTTIYASSNSGFGSIPYWTFVSCCYIAPTVNQFTIDFISEADDGYWSIDDVSATQGNGELISNGGFEHGIANWTVIVSPNGTSSTTVDSSSNNQHSGMSYLYAASVNAPDHVKQTFTIIPGENVLISFWWQYTVMLGSGGGTNDLTVTLT</sequence>
<dbReference type="Gene3D" id="2.60.120.260">
    <property type="entry name" value="Galactose-binding domain-like"/>
    <property type="match status" value="1"/>
</dbReference>
<evidence type="ECO:0000256" key="2">
    <source>
        <dbReference type="SAM" id="Phobius"/>
    </source>
</evidence>
<accession>A0A814E3Q7</accession>
<feature type="compositionally biased region" description="Polar residues" evidence="1">
    <location>
        <begin position="80"/>
        <end position="95"/>
    </location>
</feature>
<dbReference type="EMBL" id="CAJNOJ010000049">
    <property type="protein sequence ID" value="CAF0960951.1"/>
    <property type="molecule type" value="Genomic_DNA"/>
</dbReference>
<dbReference type="EMBL" id="CAJNOR010001751">
    <property type="protein sequence ID" value="CAF1193729.1"/>
    <property type="molecule type" value="Genomic_DNA"/>
</dbReference>
<proteinExistence type="predicted"/>
<dbReference type="Proteomes" id="UP000663828">
    <property type="component" value="Unassembled WGS sequence"/>
</dbReference>
<feature type="compositionally biased region" description="Polar residues" evidence="1">
    <location>
        <begin position="118"/>
        <end position="129"/>
    </location>
</feature>
<evidence type="ECO:0000256" key="1">
    <source>
        <dbReference type="SAM" id="MobiDB-lite"/>
    </source>
</evidence>
<feature type="transmembrane region" description="Helical" evidence="2">
    <location>
        <begin position="196"/>
        <end position="221"/>
    </location>
</feature>
<dbReference type="AlphaFoldDB" id="A0A814E3Q7"/>
<dbReference type="Proteomes" id="UP000663852">
    <property type="component" value="Unassembled WGS sequence"/>
</dbReference>
<reference evidence="3" key="1">
    <citation type="submission" date="2021-02" db="EMBL/GenBank/DDBJ databases">
        <authorList>
            <person name="Nowell W R."/>
        </authorList>
    </citation>
    <scope>NUCLEOTIDE SEQUENCE</scope>
</reference>
<keyword evidence="2" id="KW-0472">Membrane</keyword>
<protein>
    <submittedName>
        <fullName evidence="3">Uncharacterized protein</fullName>
    </submittedName>
</protein>
<evidence type="ECO:0000313" key="5">
    <source>
        <dbReference type="Proteomes" id="UP000663828"/>
    </source>
</evidence>
<feature type="region of interest" description="Disordered" evidence="1">
    <location>
        <begin position="62"/>
        <end position="132"/>
    </location>
</feature>
<evidence type="ECO:0000313" key="6">
    <source>
        <dbReference type="Proteomes" id="UP000663852"/>
    </source>
</evidence>
<keyword evidence="2" id="KW-0812">Transmembrane</keyword>
<evidence type="ECO:0000313" key="3">
    <source>
        <dbReference type="EMBL" id="CAF0960951.1"/>
    </source>
</evidence>
<keyword evidence="2" id="KW-1133">Transmembrane helix</keyword>
<gene>
    <name evidence="3" type="ORF">EDS130_LOCUS12848</name>
    <name evidence="4" type="ORF">XAT740_LOCUS23271</name>
</gene>
<comment type="caution">
    <text evidence="3">The sequence shown here is derived from an EMBL/GenBank/DDBJ whole genome shotgun (WGS) entry which is preliminary data.</text>
</comment>
<evidence type="ECO:0000313" key="4">
    <source>
        <dbReference type="EMBL" id="CAF1193729.1"/>
    </source>
</evidence>
<organism evidence="3 6">
    <name type="scientific">Adineta ricciae</name>
    <name type="common">Rotifer</name>
    <dbReference type="NCBI Taxonomy" id="249248"/>
    <lineage>
        <taxon>Eukaryota</taxon>
        <taxon>Metazoa</taxon>
        <taxon>Spiralia</taxon>
        <taxon>Gnathifera</taxon>
        <taxon>Rotifera</taxon>
        <taxon>Eurotatoria</taxon>
        <taxon>Bdelloidea</taxon>
        <taxon>Adinetida</taxon>
        <taxon>Adinetidae</taxon>
        <taxon>Adineta</taxon>
    </lineage>
</organism>
<name>A0A814E3Q7_ADIRI</name>
<keyword evidence="5" id="KW-1185">Reference proteome</keyword>